<dbReference type="AlphaFoldDB" id="I4EGD0"/>
<evidence type="ECO:0000313" key="9">
    <source>
        <dbReference type="EMBL" id="CCF83742.1"/>
    </source>
</evidence>
<dbReference type="InterPro" id="IPR037171">
    <property type="entry name" value="NagB/RpiA_transferase-like"/>
</dbReference>
<dbReference type="CDD" id="cd01400">
    <property type="entry name" value="6PGL"/>
    <property type="match status" value="1"/>
</dbReference>
<evidence type="ECO:0000256" key="3">
    <source>
        <dbReference type="ARBA" id="ARBA00004961"/>
    </source>
</evidence>
<dbReference type="InterPro" id="IPR039104">
    <property type="entry name" value="6PGL"/>
</dbReference>
<dbReference type="InterPro" id="IPR006148">
    <property type="entry name" value="Glc/Gal-6P_isomerase"/>
</dbReference>
<name>I4EGD0_9BACT</name>
<dbReference type="SUPFAM" id="SSF100950">
    <property type="entry name" value="NagB/RpiA/CoA transferase-like"/>
    <property type="match status" value="1"/>
</dbReference>
<dbReference type="InterPro" id="IPR005900">
    <property type="entry name" value="6-phosphogluconolactonase_DevB"/>
</dbReference>
<dbReference type="PANTHER" id="PTHR11054">
    <property type="entry name" value="6-PHOSPHOGLUCONOLACTONASE"/>
    <property type="match status" value="1"/>
</dbReference>
<evidence type="ECO:0000259" key="8">
    <source>
        <dbReference type="Pfam" id="PF01182"/>
    </source>
</evidence>
<evidence type="ECO:0000256" key="4">
    <source>
        <dbReference type="ARBA" id="ARBA00010662"/>
    </source>
</evidence>
<dbReference type="OrthoDB" id="9810967at2"/>
<evidence type="ECO:0000256" key="5">
    <source>
        <dbReference type="ARBA" id="ARBA00013198"/>
    </source>
</evidence>
<gene>
    <name evidence="7 9" type="primary">pgl</name>
    <name evidence="9" type="ORF">NITHO_2690011</name>
</gene>
<dbReference type="RefSeq" id="WP_008477319.1">
    <property type="nucleotide sequence ID" value="NZ_CAGS01000189.1"/>
</dbReference>
<protein>
    <recommendedName>
        <fullName evidence="6 7">6-phosphogluconolactonase</fullName>
        <shortName evidence="7">6PGL</shortName>
        <ecNumber evidence="5 7">3.1.1.31</ecNumber>
    </recommendedName>
</protein>
<feature type="domain" description="Glucosamine/galactosamine-6-phosphate isomerase" evidence="8">
    <location>
        <begin position="10"/>
        <end position="234"/>
    </location>
</feature>
<comment type="function">
    <text evidence="2 7">Hydrolysis of 6-phosphogluconolactone to 6-phosphogluconate.</text>
</comment>
<sequence length="250" mass="26753">MSVEVVIVPDVNALAVGAAGRFATVAEERIAENGRFTVALSGGSTPKALYQLLTQPPYRDAIDWQRVHVFWGDERSVPPDAAESNYRMARETLLIHVPVPVDQIHRIQGDIDPEDAAKRYEQELITFFGLVPGEAPEFDLILLGIGADGHTASLFPGTVALEENDRLVVANPVDKLGTVRITFTVPVLTEAANVMVLAAGADKAAAVQRALEGPYEPVQAPAQVLRTAAGSVTWLLDQPAGGSLQGQDNQ</sequence>
<dbReference type="Pfam" id="PF01182">
    <property type="entry name" value="Glucosamine_iso"/>
    <property type="match status" value="1"/>
</dbReference>
<accession>I4EGD0</accession>
<dbReference type="GO" id="GO:0005975">
    <property type="term" value="P:carbohydrate metabolic process"/>
    <property type="evidence" value="ECO:0007669"/>
    <property type="project" value="UniProtKB-UniRule"/>
</dbReference>
<dbReference type="PANTHER" id="PTHR11054:SF0">
    <property type="entry name" value="6-PHOSPHOGLUCONOLACTONASE"/>
    <property type="match status" value="1"/>
</dbReference>
<comment type="pathway">
    <text evidence="3 7">Carbohydrate degradation; pentose phosphate pathway; D-ribulose 5-phosphate from D-glucose 6-phosphate (oxidative stage): step 2/3.</text>
</comment>
<comment type="similarity">
    <text evidence="4 7">Belongs to the glucosamine/galactosamine-6-phosphate isomerase family. 6-phosphogluconolactonase subfamily.</text>
</comment>
<keyword evidence="10" id="KW-1185">Reference proteome</keyword>
<dbReference type="UniPathway" id="UPA00115">
    <property type="reaction ID" value="UER00409"/>
</dbReference>
<dbReference type="EC" id="3.1.1.31" evidence="5 7"/>
<reference evidence="9 10" key="1">
    <citation type="journal article" date="2012" name="ISME J.">
        <title>Nitrification expanded: discovery, physiology and genomics of a nitrite-oxidizing bacterium from the phylum Chloroflexi.</title>
        <authorList>
            <person name="Sorokin D.Y."/>
            <person name="Lucker S."/>
            <person name="Vejmelkova D."/>
            <person name="Kostrikina N.A."/>
            <person name="Kleerebezem R."/>
            <person name="Rijpstra W.I."/>
            <person name="Damste J.S."/>
            <person name="Le Paslier D."/>
            <person name="Muyzer G."/>
            <person name="Wagner M."/>
            <person name="van Loosdrecht M.C."/>
            <person name="Daims H."/>
        </authorList>
    </citation>
    <scope>NUCLEOTIDE SEQUENCE [LARGE SCALE GENOMIC DNA]</scope>
    <source>
        <strain evidence="10">none</strain>
    </source>
</reference>
<dbReference type="GO" id="GO:0017057">
    <property type="term" value="F:6-phosphogluconolactonase activity"/>
    <property type="evidence" value="ECO:0007669"/>
    <property type="project" value="UniProtKB-UniRule"/>
</dbReference>
<keyword evidence="7 9" id="KW-0378">Hydrolase</keyword>
<dbReference type="Gene3D" id="3.40.50.1360">
    <property type="match status" value="1"/>
</dbReference>
<dbReference type="EMBL" id="CAGS01000189">
    <property type="protein sequence ID" value="CCF83742.1"/>
    <property type="molecule type" value="Genomic_DNA"/>
</dbReference>
<evidence type="ECO:0000256" key="2">
    <source>
        <dbReference type="ARBA" id="ARBA00002681"/>
    </source>
</evidence>
<evidence type="ECO:0000256" key="1">
    <source>
        <dbReference type="ARBA" id="ARBA00000832"/>
    </source>
</evidence>
<evidence type="ECO:0000313" key="10">
    <source>
        <dbReference type="Proteomes" id="UP000004221"/>
    </source>
</evidence>
<comment type="caution">
    <text evidence="9">The sequence shown here is derived from an EMBL/GenBank/DDBJ whole genome shotgun (WGS) entry which is preliminary data.</text>
</comment>
<proteinExistence type="inferred from homology"/>
<evidence type="ECO:0000256" key="6">
    <source>
        <dbReference type="ARBA" id="ARBA00020337"/>
    </source>
</evidence>
<dbReference type="GO" id="GO:0006098">
    <property type="term" value="P:pentose-phosphate shunt"/>
    <property type="evidence" value="ECO:0007669"/>
    <property type="project" value="UniProtKB-UniPathway"/>
</dbReference>
<comment type="catalytic activity">
    <reaction evidence="1 7">
        <text>6-phospho-D-glucono-1,5-lactone + H2O = 6-phospho-D-gluconate + H(+)</text>
        <dbReference type="Rhea" id="RHEA:12556"/>
        <dbReference type="ChEBI" id="CHEBI:15377"/>
        <dbReference type="ChEBI" id="CHEBI:15378"/>
        <dbReference type="ChEBI" id="CHEBI:57955"/>
        <dbReference type="ChEBI" id="CHEBI:58759"/>
        <dbReference type="EC" id="3.1.1.31"/>
    </reaction>
</comment>
<dbReference type="NCBIfam" id="TIGR01198">
    <property type="entry name" value="pgl"/>
    <property type="match status" value="1"/>
</dbReference>
<organism evidence="9 10">
    <name type="scientific">Nitrolancea hollandica Lb</name>
    <dbReference type="NCBI Taxonomy" id="1129897"/>
    <lineage>
        <taxon>Bacteria</taxon>
        <taxon>Pseudomonadati</taxon>
        <taxon>Thermomicrobiota</taxon>
        <taxon>Thermomicrobia</taxon>
        <taxon>Sphaerobacterales</taxon>
        <taxon>Sphaerobacterineae</taxon>
        <taxon>Sphaerobacteraceae</taxon>
        <taxon>Nitrolancea</taxon>
    </lineage>
</organism>
<evidence type="ECO:0000256" key="7">
    <source>
        <dbReference type="RuleBase" id="RU365095"/>
    </source>
</evidence>
<dbReference type="Proteomes" id="UP000004221">
    <property type="component" value="Unassembled WGS sequence"/>
</dbReference>